<dbReference type="PROSITE" id="PS50935">
    <property type="entry name" value="SSB"/>
    <property type="match status" value="1"/>
</dbReference>
<dbReference type="InterPro" id="IPR000424">
    <property type="entry name" value="Primosome_PriB/ssb"/>
</dbReference>
<evidence type="ECO:0008006" key="6">
    <source>
        <dbReference type="Google" id="ProtNLM"/>
    </source>
</evidence>
<dbReference type="EMBL" id="VJNB01000002">
    <property type="protein sequence ID" value="TSE20753.1"/>
    <property type="molecule type" value="Genomic_DNA"/>
</dbReference>
<evidence type="ECO:0000256" key="3">
    <source>
        <dbReference type="SAM" id="MobiDB-lite"/>
    </source>
</evidence>
<dbReference type="SUPFAM" id="SSF50249">
    <property type="entry name" value="Nucleic acid-binding proteins"/>
    <property type="match status" value="1"/>
</dbReference>
<dbReference type="AlphaFoldDB" id="A0A554WAZ1"/>
<dbReference type="InterPro" id="IPR012340">
    <property type="entry name" value="NA-bd_OB-fold"/>
</dbReference>
<dbReference type="OrthoDB" id="8813484at2"/>
<dbReference type="Proteomes" id="UP000315736">
    <property type="component" value="Unassembled WGS sequence"/>
</dbReference>
<keyword evidence="1 2" id="KW-0238">DNA-binding</keyword>
<gene>
    <name evidence="4" type="ORF">Talka_00416</name>
</gene>
<evidence type="ECO:0000313" key="5">
    <source>
        <dbReference type="Proteomes" id="UP000315736"/>
    </source>
</evidence>
<dbReference type="Gene3D" id="2.40.50.140">
    <property type="entry name" value="Nucleic acid-binding proteins"/>
    <property type="match status" value="1"/>
</dbReference>
<feature type="compositionally biased region" description="Acidic residues" evidence="3">
    <location>
        <begin position="138"/>
        <end position="147"/>
    </location>
</feature>
<dbReference type="CDD" id="cd04496">
    <property type="entry name" value="SSB_OBF"/>
    <property type="match status" value="1"/>
</dbReference>
<keyword evidence="5" id="KW-1185">Reference proteome</keyword>
<dbReference type="GO" id="GO:0003697">
    <property type="term" value="F:single-stranded DNA binding"/>
    <property type="evidence" value="ECO:0007669"/>
    <property type="project" value="InterPro"/>
</dbReference>
<accession>A0A554WAZ1</accession>
<organism evidence="4 5">
    <name type="scientific">Tepidimonas alkaliphilus</name>
    <dbReference type="NCBI Taxonomy" id="2588942"/>
    <lineage>
        <taxon>Bacteria</taxon>
        <taxon>Pseudomonadati</taxon>
        <taxon>Pseudomonadota</taxon>
        <taxon>Betaproteobacteria</taxon>
        <taxon>Burkholderiales</taxon>
        <taxon>Tepidimonas</taxon>
    </lineage>
</organism>
<protein>
    <recommendedName>
        <fullName evidence="6">Single-stranded DNA-binding protein</fullName>
    </recommendedName>
</protein>
<evidence type="ECO:0000256" key="1">
    <source>
        <dbReference type="ARBA" id="ARBA00023125"/>
    </source>
</evidence>
<name>A0A554WAZ1_9BURK</name>
<evidence type="ECO:0000256" key="2">
    <source>
        <dbReference type="PROSITE-ProRule" id="PRU00252"/>
    </source>
</evidence>
<feature type="compositionally biased region" description="Basic and acidic residues" evidence="3">
    <location>
        <begin position="105"/>
        <end position="123"/>
    </location>
</feature>
<reference evidence="4 5" key="1">
    <citation type="submission" date="2019-07" db="EMBL/GenBank/DDBJ databases">
        <title>Tepidimonas alkaliphilus YIM 72238 draft genome.</title>
        <authorList>
            <person name="Da Costa M.S."/>
            <person name="Froufe H.J.C."/>
            <person name="Egas C."/>
            <person name="Albuquerque L."/>
        </authorList>
    </citation>
    <scope>NUCLEOTIDE SEQUENCE [LARGE SCALE GENOMIC DNA]</scope>
    <source>
        <strain evidence="4 5">YIM 72238</strain>
    </source>
</reference>
<comment type="caution">
    <text evidence="4">The sequence shown here is derived from an EMBL/GenBank/DDBJ whole genome shotgun (WGS) entry which is preliminary data.</text>
</comment>
<dbReference type="RefSeq" id="WP_143889469.1">
    <property type="nucleotide sequence ID" value="NZ_VJNB01000002.1"/>
</dbReference>
<sequence>MAIDALIQGRLHGDPVRRETKTGRAYATARLAVTDGDGGQHLVSAIAFDADVVQQLLALCDGDALAAAGELSASTFTAKTGEVRPSLRLLVHAILTPYTVRRRREAATDRRDGGTHTTRTPDRQRRHSAALRAQQPLPDDDLGGLPL</sequence>
<feature type="region of interest" description="Disordered" evidence="3">
    <location>
        <begin position="102"/>
        <end position="147"/>
    </location>
</feature>
<evidence type="ECO:0000313" key="4">
    <source>
        <dbReference type="EMBL" id="TSE20753.1"/>
    </source>
</evidence>
<proteinExistence type="predicted"/>